<dbReference type="EMBL" id="MFZG01000037">
    <property type="protein sequence ID" value="OGK15445.1"/>
    <property type="molecule type" value="Genomic_DNA"/>
</dbReference>
<gene>
    <name evidence="2" type="ORF">A2774_05080</name>
</gene>
<protein>
    <submittedName>
        <fullName evidence="2">Uncharacterized protein</fullName>
    </submittedName>
</protein>
<dbReference type="PROSITE" id="PS50005">
    <property type="entry name" value="TPR"/>
    <property type="match status" value="1"/>
</dbReference>
<sequence length="145" mass="16980">MKHKTSKKPKRSIFRRRNMALLLLITFYLIVNIVSSQIISPLFFKLINEDKNTVTGFLTRIKSLADFSRYLQINKKIYGEGIEIEVFAEDVKRKQKIAEFEALLSKNSRPRDILYNLYLLYNEEGDGTKAMDYLRKAKEVDPALK</sequence>
<evidence type="ECO:0000313" key="2">
    <source>
        <dbReference type="EMBL" id="OGK15445.1"/>
    </source>
</evidence>
<evidence type="ECO:0000313" key="3">
    <source>
        <dbReference type="Proteomes" id="UP000177208"/>
    </source>
</evidence>
<evidence type="ECO:0000256" key="1">
    <source>
        <dbReference type="PROSITE-ProRule" id="PRU00339"/>
    </source>
</evidence>
<comment type="caution">
    <text evidence="2">The sequence shown here is derived from an EMBL/GenBank/DDBJ whole genome shotgun (WGS) entry which is preliminary data.</text>
</comment>
<organism evidence="2 3">
    <name type="scientific">Candidatus Roizmanbacteria bacterium RIFCSPHIGHO2_01_FULL_39_12c</name>
    <dbReference type="NCBI Taxonomy" id="1802031"/>
    <lineage>
        <taxon>Bacteria</taxon>
        <taxon>Candidatus Roizmaniibacteriota</taxon>
    </lineage>
</organism>
<keyword evidence="1" id="KW-0802">TPR repeat</keyword>
<name>A0A1F7G9L3_9BACT</name>
<proteinExistence type="predicted"/>
<dbReference type="InterPro" id="IPR019734">
    <property type="entry name" value="TPR_rpt"/>
</dbReference>
<dbReference type="AlphaFoldDB" id="A0A1F7G9L3"/>
<accession>A0A1F7G9L3</accession>
<reference evidence="2 3" key="1">
    <citation type="journal article" date="2016" name="Nat. Commun.">
        <title>Thousands of microbial genomes shed light on interconnected biogeochemical processes in an aquifer system.</title>
        <authorList>
            <person name="Anantharaman K."/>
            <person name="Brown C.T."/>
            <person name="Hug L.A."/>
            <person name="Sharon I."/>
            <person name="Castelle C.J."/>
            <person name="Probst A.J."/>
            <person name="Thomas B.C."/>
            <person name="Singh A."/>
            <person name="Wilkins M.J."/>
            <person name="Karaoz U."/>
            <person name="Brodie E.L."/>
            <person name="Williams K.H."/>
            <person name="Hubbard S.S."/>
            <person name="Banfield J.F."/>
        </authorList>
    </citation>
    <scope>NUCLEOTIDE SEQUENCE [LARGE SCALE GENOMIC DNA]</scope>
</reference>
<dbReference type="Proteomes" id="UP000177208">
    <property type="component" value="Unassembled WGS sequence"/>
</dbReference>
<feature type="repeat" description="TPR" evidence="1">
    <location>
        <begin position="111"/>
        <end position="144"/>
    </location>
</feature>